<proteinExistence type="predicted"/>
<organism evidence="2 3">
    <name type="scientific">Pseudomonas aeruginosa</name>
    <dbReference type="NCBI Taxonomy" id="287"/>
    <lineage>
        <taxon>Bacteria</taxon>
        <taxon>Pseudomonadati</taxon>
        <taxon>Pseudomonadota</taxon>
        <taxon>Gammaproteobacteria</taxon>
        <taxon>Pseudomonadales</taxon>
        <taxon>Pseudomonadaceae</taxon>
        <taxon>Pseudomonas</taxon>
    </lineage>
</organism>
<dbReference type="InterPro" id="IPR014948">
    <property type="entry name" value="BrxA"/>
</dbReference>
<dbReference type="InterPro" id="IPR023137">
    <property type="entry name" value="BrxA_sf"/>
</dbReference>
<dbReference type="EMBL" id="CVVU01000203">
    <property type="protein sequence ID" value="CRP04923.1"/>
    <property type="molecule type" value="Genomic_DNA"/>
</dbReference>
<dbReference type="AlphaFoldDB" id="A0A9P1R3V3"/>
<sequence length="246" mass="28452">MHGSQSGTCQRTRWGGSGSSRRLRSMRGLKLAVPVMMPPRSRRMADPYRLSFTTGGLFIQESPPVAELFLMKRDWQEARDQVREMNLLQVRTAAAATRISKEIVARLEHLDVGELEALVEGNRKDQGYLLWAACSRRYTFIREFAMEVLREHLLMRRRVLSSVDFDAFWSRKALWHVELDQIAESTQKKLKQNLFRMLREADLIGDSLQIQPALLSPALAQLLAKRGKEELLIYPVTDQEITRWLQ</sequence>
<dbReference type="Proteomes" id="UP000045039">
    <property type="component" value="Unassembled WGS sequence"/>
</dbReference>
<evidence type="ECO:0000313" key="3">
    <source>
        <dbReference type="Proteomes" id="UP000045039"/>
    </source>
</evidence>
<feature type="compositionally biased region" description="Polar residues" evidence="1">
    <location>
        <begin position="1"/>
        <end position="11"/>
    </location>
</feature>
<feature type="region of interest" description="Disordered" evidence="1">
    <location>
        <begin position="1"/>
        <end position="23"/>
    </location>
</feature>
<gene>
    <name evidence="2" type="ORF">PAERUG_P19_London_7_VIM_2_05_10_03275</name>
</gene>
<comment type="caution">
    <text evidence="2">The sequence shown here is derived from an EMBL/GenBank/DDBJ whole genome shotgun (WGS) entry which is preliminary data.</text>
</comment>
<dbReference type="Pfam" id="PF08849">
    <property type="entry name" value="BrxA"/>
    <property type="match status" value="1"/>
</dbReference>
<evidence type="ECO:0000313" key="2">
    <source>
        <dbReference type="EMBL" id="CRP04923.1"/>
    </source>
</evidence>
<evidence type="ECO:0008006" key="4">
    <source>
        <dbReference type="Google" id="ProtNLM"/>
    </source>
</evidence>
<protein>
    <recommendedName>
        <fullName evidence="4">DUF1819 family protein</fullName>
    </recommendedName>
</protein>
<name>A0A9P1R3V3_PSEAI</name>
<evidence type="ECO:0000256" key="1">
    <source>
        <dbReference type="SAM" id="MobiDB-lite"/>
    </source>
</evidence>
<accession>A0A9P1R3V3</accession>
<reference evidence="3" key="1">
    <citation type="submission" date="2015-06" db="EMBL/GenBank/DDBJ databases">
        <authorList>
            <person name="Radhakrishnan Rajesh"/>
            <person name="Underwood Anthony"/>
            <person name="Al-Shahib Ali"/>
        </authorList>
    </citation>
    <scope>NUCLEOTIDE SEQUENCE [LARGE SCALE GENOMIC DNA]</scope>
    <source>
        <strain evidence="3">P19_London_7_VIM_2_05_10</strain>
    </source>
</reference>
<dbReference type="Gene3D" id="1.10.3540.10">
    <property type="entry name" value="uncharacterized protein from magnetospirillum magneticum domain"/>
    <property type="match status" value="1"/>
</dbReference>